<proteinExistence type="predicted"/>
<evidence type="ECO:0000313" key="1">
    <source>
        <dbReference type="EMBL" id="KAG2323107.1"/>
    </source>
</evidence>
<organism evidence="1 2">
    <name type="scientific">Brassica carinata</name>
    <name type="common">Ethiopian mustard</name>
    <name type="synonym">Abyssinian cabbage</name>
    <dbReference type="NCBI Taxonomy" id="52824"/>
    <lineage>
        <taxon>Eukaryota</taxon>
        <taxon>Viridiplantae</taxon>
        <taxon>Streptophyta</taxon>
        <taxon>Embryophyta</taxon>
        <taxon>Tracheophyta</taxon>
        <taxon>Spermatophyta</taxon>
        <taxon>Magnoliopsida</taxon>
        <taxon>eudicotyledons</taxon>
        <taxon>Gunneridae</taxon>
        <taxon>Pentapetalae</taxon>
        <taxon>rosids</taxon>
        <taxon>malvids</taxon>
        <taxon>Brassicales</taxon>
        <taxon>Brassicaceae</taxon>
        <taxon>Brassiceae</taxon>
        <taxon>Brassica</taxon>
    </lineage>
</organism>
<comment type="caution">
    <text evidence="1">The sequence shown here is derived from an EMBL/GenBank/DDBJ whole genome shotgun (WGS) entry which is preliminary data.</text>
</comment>
<dbReference type="EMBL" id="JAAMPC010000003">
    <property type="protein sequence ID" value="KAG2323107.1"/>
    <property type="molecule type" value="Genomic_DNA"/>
</dbReference>
<protein>
    <submittedName>
        <fullName evidence="1">Uncharacterized protein</fullName>
    </submittedName>
</protein>
<sequence length="70" mass="8215">MEYKVQGNLKERVEHIIVPSDATQEMLKEKPPDQTLHHYTESSNKKTKCVPQVSHSVPKFCFKIFRRCVN</sequence>
<dbReference type="AlphaFoldDB" id="A0A8X8B6F2"/>
<accession>A0A8X8B6F2</accession>
<gene>
    <name evidence="1" type="ORF">Bca52824_016320</name>
</gene>
<reference evidence="1 2" key="1">
    <citation type="submission" date="2020-02" db="EMBL/GenBank/DDBJ databases">
        <authorList>
            <person name="Ma Q."/>
            <person name="Huang Y."/>
            <person name="Song X."/>
            <person name="Pei D."/>
        </authorList>
    </citation>
    <scope>NUCLEOTIDE SEQUENCE [LARGE SCALE GENOMIC DNA]</scope>
    <source>
        <strain evidence="1">Sxm20200214</strain>
        <tissue evidence="1">Leaf</tissue>
    </source>
</reference>
<evidence type="ECO:0000313" key="2">
    <source>
        <dbReference type="Proteomes" id="UP000886595"/>
    </source>
</evidence>
<name>A0A8X8B6F2_BRACI</name>
<dbReference type="Proteomes" id="UP000886595">
    <property type="component" value="Unassembled WGS sequence"/>
</dbReference>
<keyword evidence="2" id="KW-1185">Reference proteome</keyword>